<accession>A0A6C0KFQ7</accession>
<dbReference type="EMBL" id="MN740866">
    <property type="protein sequence ID" value="QHU15607.1"/>
    <property type="molecule type" value="Genomic_DNA"/>
</dbReference>
<feature type="domain" description="PNPLA" evidence="4">
    <location>
        <begin position="8"/>
        <end position="188"/>
    </location>
</feature>
<keyword evidence="3" id="KW-0443">Lipid metabolism</keyword>
<dbReference type="PANTHER" id="PTHR14226:SF78">
    <property type="entry name" value="SLR0060 PROTEIN"/>
    <property type="match status" value="1"/>
</dbReference>
<dbReference type="InterPro" id="IPR016035">
    <property type="entry name" value="Acyl_Trfase/lysoPLipase"/>
</dbReference>
<name>A0A6C0KFQ7_9ZZZZ</name>
<dbReference type="AlphaFoldDB" id="A0A6C0KFQ7"/>
<reference evidence="5" key="1">
    <citation type="journal article" date="2020" name="Nature">
        <title>Giant virus diversity and host interactions through global metagenomics.</title>
        <authorList>
            <person name="Schulz F."/>
            <person name="Roux S."/>
            <person name="Paez-Espino D."/>
            <person name="Jungbluth S."/>
            <person name="Walsh D.A."/>
            <person name="Denef V.J."/>
            <person name="McMahon K.D."/>
            <person name="Konstantinidis K.T."/>
            <person name="Eloe-Fadrosh E.A."/>
            <person name="Kyrpides N.C."/>
            <person name="Woyke T."/>
        </authorList>
    </citation>
    <scope>NUCLEOTIDE SEQUENCE</scope>
    <source>
        <strain evidence="5">GVMAG-S-3300002307-41</strain>
    </source>
</reference>
<dbReference type="Pfam" id="PF01734">
    <property type="entry name" value="Patatin"/>
    <property type="match status" value="1"/>
</dbReference>
<protein>
    <recommendedName>
        <fullName evidence="4">PNPLA domain-containing protein</fullName>
    </recommendedName>
</protein>
<evidence type="ECO:0000256" key="1">
    <source>
        <dbReference type="ARBA" id="ARBA00022801"/>
    </source>
</evidence>
<dbReference type="GO" id="GO:0016042">
    <property type="term" value="P:lipid catabolic process"/>
    <property type="evidence" value="ECO:0007669"/>
    <property type="project" value="UniProtKB-KW"/>
</dbReference>
<evidence type="ECO:0000256" key="3">
    <source>
        <dbReference type="ARBA" id="ARBA00023098"/>
    </source>
</evidence>
<dbReference type="InterPro" id="IPR002641">
    <property type="entry name" value="PNPLA_dom"/>
</dbReference>
<organism evidence="5">
    <name type="scientific">viral metagenome</name>
    <dbReference type="NCBI Taxonomy" id="1070528"/>
    <lineage>
        <taxon>unclassified sequences</taxon>
        <taxon>metagenomes</taxon>
        <taxon>organismal metagenomes</taxon>
    </lineage>
</organism>
<dbReference type="SUPFAM" id="SSF52151">
    <property type="entry name" value="FabD/lysophospholipase-like"/>
    <property type="match status" value="1"/>
</dbReference>
<evidence type="ECO:0000259" key="4">
    <source>
        <dbReference type="PROSITE" id="PS51635"/>
    </source>
</evidence>
<proteinExistence type="predicted"/>
<dbReference type="InterPro" id="IPR050301">
    <property type="entry name" value="NTE"/>
</dbReference>
<dbReference type="Gene3D" id="3.40.1090.10">
    <property type="entry name" value="Cytosolic phospholipase A2 catalytic domain"/>
    <property type="match status" value="2"/>
</dbReference>
<dbReference type="PANTHER" id="PTHR14226">
    <property type="entry name" value="NEUROPATHY TARGET ESTERASE/SWISS CHEESE D.MELANOGASTER"/>
    <property type="match status" value="1"/>
</dbReference>
<evidence type="ECO:0000313" key="5">
    <source>
        <dbReference type="EMBL" id="QHU15607.1"/>
    </source>
</evidence>
<sequence>MSLPFRALGLGGGGVKGILHIGALLELSKKQELVFPDGVYGISVGSVIGTYLAFGLPINEESMPELKKQLKIQNFVGDVDLKTIASSFSLKGVYSMDLFEKFVVDLFEKNGIDIRTKVIGDAKMPLYIISSNLTKGTPTIFSRNVPVLDALKCSCAIPGVFHPQVLYEQVYIDGDFFVPSIDKFMPLDSALCISLKKRMSNTKFTPDTIASMSPLTYIHDIYTMITQNFHNQVKTDKTLCLHFPGLGSMSDIDDFDIEKILEKAAHDLNRFLGTKSILQEFAE</sequence>
<evidence type="ECO:0000256" key="2">
    <source>
        <dbReference type="ARBA" id="ARBA00022963"/>
    </source>
</evidence>
<keyword evidence="2" id="KW-0442">Lipid degradation</keyword>
<dbReference type="GO" id="GO:0016787">
    <property type="term" value="F:hydrolase activity"/>
    <property type="evidence" value="ECO:0007669"/>
    <property type="project" value="UniProtKB-KW"/>
</dbReference>
<keyword evidence="1" id="KW-0378">Hydrolase</keyword>
<dbReference type="PROSITE" id="PS51635">
    <property type="entry name" value="PNPLA"/>
    <property type="match status" value="1"/>
</dbReference>